<protein>
    <submittedName>
        <fullName evidence="1">Cl1285_-2</fullName>
    </submittedName>
</protein>
<proteinExistence type="predicted"/>
<dbReference type="AlphaFoldDB" id="A0A0A9EN76"/>
<sequence>MECAHSASSFDCIHANKSWWGVGLAGLQKGR</sequence>
<organism evidence="1">
    <name type="scientific">Arundo donax</name>
    <name type="common">Giant reed</name>
    <name type="synonym">Donax arundinaceus</name>
    <dbReference type="NCBI Taxonomy" id="35708"/>
    <lineage>
        <taxon>Eukaryota</taxon>
        <taxon>Viridiplantae</taxon>
        <taxon>Streptophyta</taxon>
        <taxon>Embryophyta</taxon>
        <taxon>Tracheophyta</taxon>
        <taxon>Spermatophyta</taxon>
        <taxon>Magnoliopsida</taxon>
        <taxon>Liliopsida</taxon>
        <taxon>Poales</taxon>
        <taxon>Poaceae</taxon>
        <taxon>PACMAD clade</taxon>
        <taxon>Arundinoideae</taxon>
        <taxon>Arundineae</taxon>
        <taxon>Arundo</taxon>
    </lineage>
</organism>
<reference evidence="1" key="2">
    <citation type="journal article" date="2015" name="Data Brief">
        <title>Shoot transcriptome of the giant reed, Arundo donax.</title>
        <authorList>
            <person name="Barrero R.A."/>
            <person name="Guerrero F.D."/>
            <person name="Moolhuijzen P."/>
            <person name="Goolsby J.A."/>
            <person name="Tidwell J."/>
            <person name="Bellgard S.E."/>
            <person name="Bellgard M.I."/>
        </authorList>
    </citation>
    <scope>NUCLEOTIDE SEQUENCE</scope>
    <source>
        <tissue evidence="1">Shoot tissue taken approximately 20 cm above the soil surface</tissue>
    </source>
</reference>
<name>A0A0A9EN76_ARUDO</name>
<dbReference type="EMBL" id="GBRH01195731">
    <property type="protein sequence ID" value="JAE02165.1"/>
    <property type="molecule type" value="Transcribed_RNA"/>
</dbReference>
<evidence type="ECO:0000313" key="1">
    <source>
        <dbReference type="EMBL" id="JAE02165.1"/>
    </source>
</evidence>
<reference evidence="1" key="1">
    <citation type="submission" date="2014-09" db="EMBL/GenBank/DDBJ databases">
        <authorList>
            <person name="Magalhaes I.L.F."/>
            <person name="Oliveira U."/>
            <person name="Santos F.R."/>
            <person name="Vidigal T.H.D.A."/>
            <person name="Brescovit A.D."/>
            <person name="Santos A.J."/>
        </authorList>
    </citation>
    <scope>NUCLEOTIDE SEQUENCE</scope>
    <source>
        <tissue evidence="1">Shoot tissue taken approximately 20 cm above the soil surface</tissue>
    </source>
</reference>
<accession>A0A0A9EN76</accession>